<reference evidence="1 2" key="1">
    <citation type="journal article" date="2024" name="G3 (Bethesda)">
        <title>Genome assembly of Hibiscus sabdariffa L. provides insights into metabolisms of medicinal natural products.</title>
        <authorList>
            <person name="Kim T."/>
        </authorList>
    </citation>
    <scope>NUCLEOTIDE SEQUENCE [LARGE SCALE GENOMIC DNA]</scope>
    <source>
        <strain evidence="1">TK-2024</strain>
        <tissue evidence="1">Old leaves</tissue>
    </source>
</reference>
<organism evidence="1 2">
    <name type="scientific">Hibiscus sabdariffa</name>
    <name type="common">roselle</name>
    <dbReference type="NCBI Taxonomy" id="183260"/>
    <lineage>
        <taxon>Eukaryota</taxon>
        <taxon>Viridiplantae</taxon>
        <taxon>Streptophyta</taxon>
        <taxon>Embryophyta</taxon>
        <taxon>Tracheophyta</taxon>
        <taxon>Spermatophyta</taxon>
        <taxon>Magnoliopsida</taxon>
        <taxon>eudicotyledons</taxon>
        <taxon>Gunneridae</taxon>
        <taxon>Pentapetalae</taxon>
        <taxon>rosids</taxon>
        <taxon>malvids</taxon>
        <taxon>Malvales</taxon>
        <taxon>Malvaceae</taxon>
        <taxon>Malvoideae</taxon>
        <taxon>Hibiscus</taxon>
    </lineage>
</organism>
<name>A0ABR2TVX7_9ROSI</name>
<comment type="caution">
    <text evidence="1">The sequence shown here is derived from an EMBL/GenBank/DDBJ whole genome shotgun (WGS) entry which is preliminary data.</text>
</comment>
<gene>
    <name evidence="1" type="ORF">V6N11_016506</name>
</gene>
<protein>
    <submittedName>
        <fullName evidence="1">Uncharacterized protein</fullName>
    </submittedName>
</protein>
<dbReference type="EMBL" id="JBBPBN010000004">
    <property type="protein sequence ID" value="KAK9041404.1"/>
    <property type="molecule type" value="Genomic_DNA"/>
</dbReference>
<accession>A0ABR2TVX7</accession>
<dbReference type="Proteomes" id="UP001396334">
    <property type="component" value="Unassembled WGS sequence"/>
</dbReference>
<evidence type="ECO:0000313" key="1">
    <source>
        <dbReference type="EMBL" id="KAK9041404.1"/>
    </source>
</evidence>
<proteinExistence type="predicted"/>
<evidence type="ECO:0000313" key="2">
    <source>
        <dbReference type="Proteomes" id="UP001396334"/>
    </source>
</evidence>
<sequence length="201" mass="22121">MVVRKIEAQDDKLKDGENIGMNSGSANTKFENDLEKVKVMMEDESMEIVEGSHGVDAVSWSLPSPSVAQLAVSHPTALLSSSIVVGAVMIKNLDALFKGCIQPIQGMVDPITGNPTNELNLNFVHSVKLELNGNISKLNFARKVYSRATSIFYSNMVRRTPTEFDFGTVIDKLSGPYVLRDRLKEFVYVLEADQLGKLAQV</sequence>
<keyword evidence="2" id="KW-1185">Reference proteome</keyword>